<evidence type="ECO:0000256" key="7">
    <source>
        <dbReference type="ARBA" id="ARBA00023136"/>
    </source>
</evidence>
<dbReference type="SUPFAM" id="SSF56935">
    <property type="entry name" value="Porins"/>
    <property type="match status" value="1"/>
</dbReference>
<dbReference type="PANTHER" id="PTHR30069">
    <property type="entry name" value="TONB-DEPENDENT OUTER MEMBRANE RECEPTOR"/>
    <property type="match status" value="1"/>
</dbReference>
<dbReference type="InterPro" id="IPR036942">
    <property type="entry name" value="Beta-barrel_TonB_sf"/>
</dbReference>
<gene>
    <name evidence="15" type="ORF">GXP67_32645</name>
</gene>
<dbReference type="Proteomes" id="UP000480178">
    <property type="component" value="Chromosome"/>
</dbReference>
<dbReference type="Pfam" id="PF00593">
    <property type="entry name" value="TonB_dep_Rec_b-barrel"/>
    <property type="match status" value="1"/>
</dbReference>
<dbReference type="CDD" id="cd01347">
    <property type="entry name" value="ligand_gated_channel"/>
    <property type="match status" value="1"/>
</dbReference>
<keyword evidence="4 10" id="KW-0812">Transmembrane</keyword>
<dbReference type="GO" id="GO:0044718">
    <property type="term" value="P:siderophore transmembrane transport"/>
    <property type="evidence" value="ECO:0007669"/>
    <property type="project" value="TreeGrafter"/>
</dbReference>
<evidence type="ECO:0000256" key="2">
    <source>
        <dbReference type="ARBA" id="ARBA00022448"/>
    </source>
</evidence>
<comment type="subcellular location">
    <subcellularLocation>
        <location evidence="1 10">Cell outer membrane</location>
        <topology evidence="1 10">Multi-pass membrane protein</topology>
    </subcellularLocation>
</comment>
<evidence type="ECO:0000256" key="11">
    <source>
        <dbReference type="RuleBase" id="RU003357"/>
    </source>
</evidence>
<evidence type="ECO:0000256" key="9">
    <source>
        <dbReference type="ARBA" id="ARBA00023237"/>
    </source>
</evidence>
<feature type="domain" description="TonB-dependent receptor plug" evidence="14">
    <location>
        <begin position="55"/>
        <end position="162"/>
    </location>
</feature>
<sequence>MKKEKKVWAAWQAVLCVCTLSAGISSPSIAQQDTTTIQLDEVVITATKFAKASSETGKVLTIVTRELLDQSGGKDLAQVLNAQAGIIVNGANSNPGKDKSVYLRGAASEYTLILLDGVPVSDPSGISGSFDLRLLPIDVIERIEILKGSQSTLYGSDAVAGVINIITKKGADKPIGGFGQLSGGSYQTGKVQAGINGKLKKFDYTAGYTYLRTDGISEAKDSTGSADFDKDGFSQHALNVNVGVQATEKLLIRPFLRYTEFDGKYDGGAFTDDTEATYKAKLLNTGLSAEYQLAKGGITFQYALDRTNRNYDNAFGGSAFEGIFNHGELFGNYSIAKNLQVLAGISYQHFNMMDTTATLDNPEVNLVSPYASLFVNNLKGFSLEVGGRYNKHSQYGSNYTYSINPSFLVQKKVKLFVNYSTGFKAPTLYQLYGQYGHNENLKPERSRNLEGGIQTFLLDNTLNIRVVLFDRDIKDAILYTYNPGYINLNRQQDQGIEIEPTFQLNNKLTLRAYYTYVTGKVTTKAGEQDTTYFNLIRRPKHNVGAHIGYQITPSLFISTDFKTFGKRTDLFFDPANNYESKEVNMDAYALWDVYVSYSFFKKKLLAFAQVNNLLNSDYMEAYGFATQGTNVQAGIRVNL</sequence>
<reference evidence="15 16" key="1">
    <citation type="submission" date="2020-01" db="EMBL/GenBank/DDBJ databases">
        <authorList>
            <person name="Kim M.K."/>
        </authorList>
    </citation>
    <scope>NUCLEOTIDE SEQUENCE [LARGE SCALE GENOMIC DNA]</scope>
    <source>
        <strain evidence="15 16">172606-1</strain>
    </source>
</reference>
<evidence type="ECO:0000256" key="6">
    <source>
        <dbReference type="ARBA" id="ARBA00023077"/>
    </source>
</evidence>
<feature type="chain" id="PRO_5025422388" evidence="12">
    <location>
        <begin position="31"/>
        <end position="639"/>
    </location>
</feature>
<protein>
    <submittedName>
        <fullName evidence="15">TonB-dependent receptor</fullName>
    </submittedName>
</protein>
<keyword evidence="5 12" id="KW-0732">Signal</keyword>
<evidence type="ECO:0000259" key="14">
    <source>
        <dbReference type="Pfam" id="PF07715"/>
    </source>
</evidence>
<dbReference type="KEGG" id="rhoz:GXP67_32645"/>
<dbReference type="EMBL" id="CP048222">
    <property type="protein sequence ID" value="QHT71065.1"/>
    <property type="molecule type" value="Genomic_DNA"/>
</dbReference>
<dbReference type="AlphaFoldDB" id="A0A6C0GSG4"/>
<dbReference type="Gene3D" id="2.40.170.20">
    <property type="entry name" value="TonB-dependent receptor, beta-barrel domain"/>
    <property type="match status" value="1"/>
</dbReference>
<dbReference type="InterPro" id="IPR000531">
    <property type="entry name" value="Beta-barrel_TonB"/>
</dbReference>
<dbReference type="RefSeq" id="WP_162447008.1">
    <property type="nucleotide sequence ID" value="NZ_CP048222.1"/>
</dbReference>
<organism evidence="15 16">
    <name type="scientific">Rhodocytophaga rosea</name>
    <dbReference type="NCBI Taxonomy" id="2704465"/>
    <lineage>
        <taxon>Bacteria</taxon>
        <taxon>Pseudomonadati</taxon>
        <taxon>Bacteroidota</taxon>
        <taxon>Cytophagia</taxon>
        <taxon>Cytophagales</taxon>
        <taxon>Rhodocytophagaceae</taxon>
        <taxon>Rhodocytophaga</taxon>
    </lineage>
</organism>
<name>A0A6C0GSG4_9BACT</name>
<evidence type="ECO:0000256" key="3">
    <source>
        <dbReference type="ARBA" id="ARBA00022452"/>
    </source>
</evidence>
<evidence type="ECO:0000256" key="8">
    <source>
        <dbReference type="ARBA" id="ARBA00023170"/>
    </source>
</evidence>
<keyword evidence="6 11" id="KW-0798">TonB box</keyword>
<keyword evidence="3 10" id="KW-1134">Transmembrane beta strand</keyword>
<evidence type="ECO:0000256" key="4">
    <source>
        <dbReference type="ARBA" id="ARBA00022692"/>
    </source>
</evidence>
<keyword evidence="16" id="KW-1185">Reference proteome</keyword>
<dbReference type="PROSITE" id="PS52016">
    <property type="entry name" value="TONB_DEPENDENT_REC_3"/>
    <property type="match status" value="1"/>
</dbReference>
<comment type="similarity">
    <text evidence="10 11">Belongs to the TonB-dependent receptor family.</text>
</comment>
<keyword evidence="2 10" id="KW-0813">Transport</keyword>
<accession>A0A6C0GSG4</accession>
<dbReference type="GO" id="GO:0015344">
    <property type="term" value="F:siderophore uptake transmembrane transporter activity"/>
    <property type="evidence" value="ECO:0007669"/>
    <property type="project" value="TreeGrafter"/>
</dbReference>
<evidence type="ECO:0000256" key="12">
    <source>
        <dbReference type="SAM" id="SignalP"/>
    </source>
</evidence>
<dbReference type="Pfam" id="PF07715">
    <property type="entry name" value="Plug"/>
    <property type="match status" value="1"/>
</dbReference>
<evidence type="ECO:0000256" key="10">
    <source>
        <dbReference type="PROSITE-ProRule" id="PRU01360"/>
    </source>
</evidence>
<evidence type="ECO:0000259" key="13">
    <source>
        <dbReference type="Pfam" id="PF00593"/>
    </source>
</evidence>
<dbReference type="PANTHER" id="PTHR30069:SF29">
    <property type="entry name" value="HEMOGLOBIN AND HEMOGLOBIN-HAPTOGLOBIN-BINDING PROTEIN 1-RELATED"/>
    <property type="match status" value="1"/>
</dbReference>
<dbReference type="InterPro" id="IPR039426">
    <property type="entry name" value="TonB-dep_rcpt-like"/>
</dbReference>
<keyword evidence="8 15" id="KW-0675">Receptor</keyword>
<feature type="domain" description="TonB-dependent receptor-like beta-barrel" evidence="13">
    <location>
        <begin position="245"/>
        <end position="613"/>
    </location>
</feature>
<dbReference type="GO" id="GO:0009279">
    <property type="term" value="C:cell outer membrane"/>
    <property type="evidence" value="ECO:0007669"/>
    <property type="project" value="UniProtKB-SubCell"/>
</dbReference>
<dbReference type="Gene3D" id="2.170.130.10">
    <property type="entry name" value="TonB-dependent receptor, plug domain"/>
    <property type="match status" value="1"/>
</dbReference>
<keyword evidence="7 10" id="KW-0472">Membrane</keyword>
<evidence type="ECO:0000256" key="5">
    <source>
        <dbReference type="ARBA" id="ARBA00022729"/>
    </source>
</evidence>
<proteinExistence type="inferred from homology"/>
<feature type="signal peptide" evidence="12">
    <location>
        <begin position="1"/>
        <end position="30"/>
    </location>
</feature>
<evidence type="ECO:0000313" key="16">
    <source>
        <dbReference type="Proteomes" id="UP000480178"/>
    </source>
</evidence>
<evidence type="ECO:0000313" key="15">
    <source>
        <dbReference type="EMBL" id="QHT71065.1"/>
    </source>
</evidence>
<keyword evidence="9 10" id="KW-0998">Cell outer membrane</keyword>
<dbReference type="InterPro" id="IPR012910">
    <property type="entry name" value="Plug_dom"/>
</dbReference>
<dbReference type="InterPro" id="IPR037066">
    <property type="entry name" value="Plug_dom_sf"/>
</dbReference>
<evidence type="ECO:0000256" key="1">
    <source>
        <dbReference type="ARBA" id="ARBA00004571"/>
    </source>
</evidence>